<dbReference type="InterPro" id="IPR001214">
    <property type="entry name" value="SET_dom"/>
</dbReference>
<dbReference type="Gene3D" id="3.90.1410.10">
    <property type="entry name" value="set domain protein methyltransferase, domain 1"/>
    <property type="match status" value="1"/>
</dbReference>
<proteinExistence type="predicted"/>
<dbReference type="PaxDb" id="3055-EDP01595"/>
<dbReference type="KEGG" id="cre:CHLRE_06g283200v5"/>
<accession>A0A2K3DPS8</accession>
<dbReference type="Proteomes" id="UP000006906">
    <property type="component" value="Chromosome 6"/>
</dbReference>
<dbReference type="OMA" id="MINHEFF"/>
<evidence type="ECO:0000313" key="2">
    <source>
        <dbReference type="EMBL" id="PNW82543.1"/>
    </source>
</evidence>
<dbReference type="Pfam" id="PF00856">
    <property type="entry name" value="SET"/>
    <property type="match status" value="1"/>
</dbReference>
<dbReference type="EMBL" id="CM008967">
    <property type="protein sequence ID" value="PNW82543.1"/>
    <property type="molecule type" value="Genomic_DNA"/>
</dbReference>
<evidence type="ECO:0000313" key="3">
    <source>
        <dbReference type="Proteomes" id="UP000006906"/>
    </source>
</evidence>
<gene>
    <name evidence="2" type="ORF">CHLRE_06g283200v5</name>
</gene>
<sequence>MTKDEQALLDWVIAEGGELRVTISRDEAGVRGLYTTQPVKKGEVIVSIPQHIVLSVKNVAAAEASPQLLKEIHSPCSRLRPYLDTLPGPDGVLTAYNWPEEYIKYLADPAMEEQLKNSFKLHARNTWLGHNDDEMEVTIPEAIGRKNITLKEWEHVVSLLSSRTFSIRKGALSLVPVLDLVNHDVRDINQLGNSSTVDLVAGKDLAAGEQVTITYGSMRNDELLMYYGFVDTVTEPPRLFSVDHRDFKLYEANPLSDSPLEGPPEVLRTELARLRGILTAFEARLDGLGPIPDTQPYVASLLRDAHDRRRRALHAEIGRLEQQLQGASGSGGEEL</sequence>
<protein>
    <recommendedName>
        <fullName evidence="1">SET domain-containing protein</fullName>
    </recommendedName>
</protein>
<dbReference type="InParanoid" id="A0A2K3DPS8"/>
<dbReference type="PANTHER" id="PTHR13271">
    <property type="entry name" value="UNCHARACTERIZED PUTATIVE METHYLTRANSFERASE"/>
    <property type="match status" value="1"/>
</dbReference>
<dbReference type="SUPFAM" id="SSF82199">
    <property type="entry name" value="SET domain"/>
    <property type="match status" value="1"/>
</dbReference>
<dbReference type="AlphaFoldDB" id="A0A2K3DPS8"/>
<dbReference type="ExpressionAtlas" id="A0A2K3DPS8">
    <property type="expression patterns" value="baseline"/>
</dbReference>
<evidence type="ECO:0000259" key="1">
    <source>
        <dbReference type="PROSITE" id="PS50280"/>
    </source>
</evidence>
<keyword evidence="3" id="KW-1185">Reference proteome</keyword>
<dbReference type="CDD" id="cd10527">
    <property type="entry name" value="SET_LSMT"/>
    <property type="match status" value="1"/>
</dbReference>
<dbReference type="GeneID" id="5720958"/>
<feature type="domain" description="SET" evidence="1">
    <location>
        <begin position="19"/>
        <end position="216"/>
    </location>
</feature>
<organism evidence="2 3">
    <name type="scientific">Chlamydomonas reinhardtii</name>
    <name type="common">Chlamydomonas smithii</name>
    <dbReference type="NCBI Taxonomy" id="3055"/>
    <lineage>
        <taxon>Eukaryota</taxon>
        <taxon>Viridiplantae</taxon>
        <taxon>Chlorophyta</taxon>
        <taxon>core chlorophytes</taxon>
        <taxon>Chlorophyceae</taxon>
        <taxon>CS clade</taxon>
        <taxon>Chlamydomonadales</taxon>
        <taxon>Chlamydomonadaceae</taxon>
        <taxon>Chlamydomonas</taxon>
    </lineage>
</organism>
<reference evidence="2 3" key="1">
    <citation type="journal article" date="2007" name="Science">
        <title>The Chlamydomonas genome reveals the evolution of key animal and plant functions.</title>
        <authorList>
            <person name="Merchant S.S."/>
            <person name="Prochnik S.E."/>
            <person name="Vallon O."/>
            <person name="Harris E.H."/>
            <person name="Karpowicz S.J."/>
            <person name="Witman G.B."/>
            <person name="Terry A."/>
            <person name="Salamov A."/>
            <person name="Fritz-Laylin L.K."/>
            <person name="Marechal-Drouard L."/>
            <person name="Marshall W.F."/>
            <person name="Qu L.H."/>
            <person name="Nelson D.R."/>
            <person name="Sanderfoot A.A."/>
            <person name="Spalding M.H."/>
            <person name="Kapitonov V.V."/>
            <person name="Ren Q."/>
            <person name="Ferris P."/>
            <person name="Lindquist E."/>
            <person name="Shapiro H."/>
            <person name="Lucas S.M."/>
            <person name="Grimwood J."/>
            <person name="Schmutz J."/>
            <person name="Cardol P."/>
            <person name="Cerutti H."/>
            <person name="Chanfreau G."/>
            <person name="Chen C.L."/>
            <person name="Cognat V."/>
            <person name="Croft M.T."/>
            <person name="Dent R."/>
            <person name="Dutcher S."/>
            <person name="Fernandez E."/>
            <person name="Fukuzawa H."/>
            <person name="Gonzalez-Ballester D."/>
            <person name="Gonzalez-Halphen D."/>
            <person name="Hallmann A."/>
            <person name="Hanikenne M."/>
            <person name="Hippler M."/>
            <person name="Inwood W."/>
            <person name="Jabbari K."/>
            <person name="Kalanon M."/>
            <person name="Kuras R."/>
            <person name="Lefebvre P.A."/>
            <person name="Lemaire S.D."/>
            <person name="Lobanov A.V."/>
            <person name="Lohr M."/>
            <person name="Manuell A."/>
            <person name="Meier I."/>
            <person name="Mets L."/>
            <person name="Mittag M."/>
            <person name="Mittelmeier T."/>
            <person name="Moroney J.V."/>
            <person name="Moseley J."/>
            <person name="Napoli C."/>
            <person name="Nedelcu A.M."/>
            <person name="Niyogi K."/>
            <person name="Novoselov S.V."/>
            <person name="Paulsen I.T."/>
            <person name="Pazour G."/>
            <person name="Purton S."/>
            <person name="Ral J.P."/>
            <person name="Riano-Pachon D.M."/>
            <person name="Riekhof W."/>
            <person name="Rymarquis L."/>
            <person name="Schroda M."/>
            <person name="Stern D."/>
            <person name="Umen J."/>
            <person name="Willows R."/>
            <person name="Wilson N."/>
            <person name="Zimmer S.L."/>
            <person name="Allmer J."/>
            <person name="Balk J."/>
            <person name="Bisova K."/>
            <person name="Chen C.J."/>
            <person name="Elias M."/>
            <person name="Gendler K."/>
            <person name="Hauser C."/>
            <person name="Lamb M.R."/>
            <person name="Ledford H."/>
            <person name="Long J.C."/>
            <person name="Minagawa J."/>
            <person name="Page M.D."/>
            <person name="Pan J."/>
            <person name="Pootakham W."/>
            <person name="Roje S."/>
            <person name="Rose A."/>
            <person name="Stahlberg E."/>
            <person name="Terauchi A.M."/>
            <person name="Yang P."/>
            <person name="Ball S."/>
            <person name="Bowler C."/>
            <person name="Dieckmann C.L."/>
            <person name="Gladyshev V.N."/>
            <person name="Green P."/>
            <person name="Jorgensen R."/>
            <person name="Mayfield S."/>
            <person name="Mueller-Roeber B."/>
            <person name="Rajamani S."/>
            <person name="Sayre R.T."/>
            <person name="Brokstein P."/>
            <person name="Dubchak I."/>
            <person name="Goodstein D."/>
            <person name="Hornick L."/>
            <person name="Huang Y.W."/>
            <person name="Jhaveri J."/>
            <person name="Luo Y."/>
            <person name="Martinez D."/>
            <person name="Ngau W.C."/>
            <person name="Otillar B."/>
            <person name="Poliakov A."/>
            <person name="Porter A."/>
            <person name="Szajkowski L."/>
            <person name="Werner G."/>
            <person name="Zhou K."/>
            <person name="Grigoriev I.V."/>
            <person name="Rokhsar D.S."/>
            <person name="Grossman A.R."/>
        </authorList>
    </citation>
    <scope>NUCLEOTIDE SEQUENCE [LARGE SCALE GENOMIC DNA]</scope>
    <source>
        <strain evidence="3">CC-503</strain>
    </source>
</reference>
<name>A0A2K3DPS8_CHLRE</name>
<dbReference type="RefSeq" id="XP_001695337.2">
    <property type="nucleotide sequence ID" value="XM_001695285.2"/>
</dbReference>
<dbReference type="GO" id="GO:0016279">
    <property type="term" value="F:protein-lysine N-methyltransferase activity"/>
    <property type="evidence" value="ECO:0000318"/>
    <property type="project" value="GO_Central"/>
</dbReference>
<dbReference type="OrthoDB" id="441812at2759"/>
<dbReference type="Gramene" id="PNW82543">
    <property type="protein sequence ID" value="PNW82543"/>
    <property type="gene ID" value="CHLRE_06g283200v5"/>
</dbReference>
<dbReference type="InterPro" id="IPR046341">
    <property type="entry name" value="SET_dom_sf"/>
</dbReference>
<dbReference type="InterPro" id="IPR050600">
    <property type="entry name" value="SETD3_SETD6_MTase"/>
</dbReference>
<dbReference type="PANTHER" id="PTHR13271:SF123">
    <property type="entry name" value="RIBULOSE-1,5-BISPHOSPHATE CARBOXYLASE_OXYGENASE SMALL SUBUNIT N-METHYLTRANSFERASE I-RELATED"/>
    <property type="match status" value="1"/>
</dbReference>
<dbReference type="PROSITE" id="PS50280">
    <property type="entry name" value="SET"/>
    <property type="match status" value="1"/>
</dbReference>